<evidence type="ECO:0000313" key="1">
    <source>
        <dbReference type="EMBL" id="MBH8576198.1"/>
    </source>
</evidence>
<protein>
    <submittedName>
        <fullName evidence="1">Uncharacterized protein</fullName>
    </submittedName>
</protein>
<organism evidence="1 2">
    <name type="scientific">Dendronalium phyllosphericum CENA369</name>
    <dbReference type="NCBI Taxonomy" id="1725256"/>
    <lineage>
        <taxon>Bacteria</taxon>
        <taxon>Bacillati</taxon>
        <taxon>Cyanobacteriota</taxon>
        <taxon>Cyanophyceae</taxon>
        <taxon>Nostocales</taxon>
        <taxon>Nostocaceae</taxon>
        <taxon>Dendronalium</taxon>
        <taxon>Dendronalium phyllosphericum</taxon>
    </lineage>
</organism>
<accession>A0A8J7I8K3</accession>
<evidence type="ECO:0000313" key="2">
    <source>
        <dbReference type="Proteomes" id="UP000662314"/>
    </source>
</evidence>
<dbReference type="Proteomes" id="UP000662314">
    <property type="component" value="Unassembled WGS sequence"/>
</dbReference>
<dbReference type="RefSeq" id="WP_214434938.1">
    <property type="nucleotide sequence ID" value="NZ_CAWPUQ010000153.1"/>
</dbReference>
<keyword evidence="2" id="KW-1185">Reference proteome</keyword>
<gene>
    <name evidence="1" type="ORF">I8752_25035</name>
</gene>
<sequence>MDLTGKKVIFTKEYNPILRPVDESLALGVRLKMKGRTFREVAPEIGIRPTTLCSAYHGKKPGSEQELNNLITWLKNNI</sequence>
<name>A0A8J7I8K3_9NOST</name>
<reference evidence="1 2" key="1">
    <citation type="journal article" date="2021" name="Int. J. Syst. Evol. Microbiol.">
        <title>Amazonocrinis nigriterrae gen. nov., sp. nov., Atlanticothrix silvestris gen. nov., sp. nov. and Dendronalium phyllosphericum gen. nov., sp. nov., nostocacean cyanobacteria from Brazilian environments.</title>
        <authorList>
            <person name="Alvarenga D.O."/>
            <person name="Andreote A.P.D."/>
            <person name="Branco L.H.Z."/>
            <person name="Delbaje E."/>
            <person name="Cruz R.B."/>
            <person name="Varani A.M."/>
            <person name="Fiore M.F."/>
        </authorList>
    </citation>
    <scope>NUCLEOTIDE SEQUENCE [LARGE SCALE GENOMIC DNA]</scope>
    <source>
        <strain evidence="1 2">CENA369</strain>
    </source>
</reference>
<dbReference type="AlphaFoldDB" id="A0A8J7I8K3"/>
<comment type="caution">
    <text evidence="1">The sequence shown here is derived from an EMBL/GenBank/DDBJ whole genome shotgun (WGS) entry which is preliminary data.</text>
</comment>
<proteinExistence type="predicted"/>
<dbReference type="EMBL" id="JAECZA010000226">
    <property type="protein sequence ID" value="MBH8576198.1"/>
    <property type="molecule type" value="Genomic_DNA"/>
</dbReference>